<dbReference type="PROSITE" id="PS00167">
    <property type="entry name" value="TRP_SYNTHASE_ALPHA"/>
    <property type="match status" value="1"/>
</dbReference>
<comment type="function">
    <text evidence="8">The alpha subunit is responsible for the aldol cleavage of indoleglycerol phosphate to indole and glyceraldehyde 3-phosphate.</text>
</comment>
<dbReference type="RefSeq" id="WP_210230338.1">
    <property type="nucleotide sequence ID" value="NZ_CP072800.1"/>
</dbReference>
<evidence type="ECO:0000256" key="6">
    <source>
        <dbReference type="ARBA" id="ARBA00023239"/>
    </source>
</evidence>
<protein>
    <recommendedName>
        <fullName evidence="8">Tryptophan synthase alpha chain</fullName>
        <ecNumber evidence="8">4.2.1.20</ecNumber>
    </recommendedName>
</protein>
<feature type="active site" description="Proton acceptor" evidence="8">
    <location>
        <position position="60"/>
    </location>
</feature>
<dbReference type="PANTHER" id="PTHR43406">
    <property type="entry name" value="TRYPTOPHAN SYNTHASE, ALPHA CHAIN"/>
    <property type="match status" value="1"/>
</dbReference>
<name>A0ABX7X8V6_9GAMM</name>
<evidence type="ECO:0000256" key="9">
    <source>
        <dbReference type="RuleBase" id="RU003662"/>
    </source>
</evidence>
<dbReference type="NCBIfam" id="TIGR00262">
    <property type="entry name" value="trpA"/>
    <property type="match status" value="1"/>
</dbReference>
<evidence type="ECO:0000313" key="10">
    <source>
        <dbReference type="EMBL" id="QTR51668.1"/>
    </source>
</evidence>
<keyword evidence="5 8" id="KW-0057">Aromatic amino acid biosynthesis</keyword>
<gene>
    <name evidence="8 10" type="primary">trpA</name>
    <name evidence="10" type="ORF">J8380_09095</name>
</gene>
<sequence>MSRIAACFAALKAQGKTALIPYVTAGDPHPSITVPLMHRMVAAGANIIELGVPFSDPMADGPTIQQAHERALKHNTSLHDILGMVAEFRQTDATTPVVLMGYLNPIEIMGYAEFAKAAQVAGVDGALTVDLPPEEGMGVLPLFRSHGIDPIFLLSPTTPNMRMKTVTEAGGGFIYYVSLKGVTGANTLDVDEVAARIAKIREHTDLPLGVGFGIKDAATAAAVAQVADAVVVGSAVIKQIEATPDDHAVIMDNISDLLASMRSAMDAGV</sequence>
<dbReference type="InterPro" id="IPR011060">
    <property type="entry name" value="RibuloseP-bd_barrel"/>
</dbReference>
<organism evidence="10 11">
    <name type="scientific">Candidatus Thiothrix anitrata</name>
    <dbReference type="NCBI Taxonomy" id="2823902"/>
    <lineage>
        <taxon>Bacteria</taxon>
        <taxon>Pseudomonadati</taxon>
        <taxon>Pseudomonadota</taxon>
        <taxon>Gammaproteobacteria</taxon>
        <taxon>Thiotrichales</taxon>
        <taxon>Thiotrichaceae</taxon>
        <taxon>Thiothrix</taxon>
    </lineage>
</organism>
<comment type="pathway">
    <text evidence="1 8">Amino-acid biosynthesis; L-tryptophan biosynthesis; L-tryptophan from chorismate: step 5/5.</text>
</comment>
<evidence type="ECO:0000256" key="3">
    <source>
        <dbReference type="ARBA" id="ARBA00022605"/>
    </source>
</evidence>
<dbReference type="CDD" id="cd04724">
    <property type="entry name" value="Tryptophan_synthase_alpha"/>
    <property type="match status" value="1"/>
</dbReference>
<dbReference type="InterPro" id="IPR018204">
    <property type="entry name" value="Trp_synthase_alpha_AS"/>
</dbReference>
<dbReference type="Pfam" id="PF00290">
    <property type="entry name" value="Trp_syntA"/>
    <property type="match status" value="1"/>
</dbReference>
<keyword evidence="4 8" id="KW-0822">Tryptophan biosynthesis</keyword>
<evidence type="ECO:0000256" key="4">
    <source>
        <dbReference type="ARBA" id="ARBA00022822"/>
    </source>
</evidence>
<proteinExistence type="inferred from homology"/>
<reference evidence="10 11" key="1">
    <citation type="submission" date="2021-04" db="EMBL/GenBank/DDBJ databases">
        <title>Genomics, taxonomy and metabolism of representatives of sulfur bacteria of the genus Thiothrix: Thiothrix fructosivorans QT, Thiothrix unzii A1T and three new species, Thiothrix subterranea sp. nov., Thiothrix litoralis sp. nov. and 'Candidatus Thiothrix anitrata' sp. nov.</title>
        <authorList>
            <person name="Ravin N.V."/>
            <person name="Smolyakov D."/>
            <person name="Rudenko T.S."/>
            <person name="Mardanov A.V."/>
            <person name="Beletsky A.V."/>
            <person name="Markov N.D."/>
            <person name="Fomenkov A.I."/>
            <person name="Roberts R.J."/>
            <person name="Karnachuk O.V."/>
            <person name="Novikov A."/>
            <person name="Grabovich M.Y."/>
        </authorList>
    </citation>
    <scope>NUCLEOTIDE SEQUENCE [LARGE SCALE GENOMIC DNA]</scope>
    <source>
        <strain evidence="10 11">A52</strain>
    </source>
</reference>
<dbReference type="EC" id="4.2.1.20" evidence="8"/>
<dbReference type="PANTHER" id="PTHR43406:SF1">
    <property type="entry name" value="TRYPTOPHAN SYNTHASE ALPHA CHAIN, CHLOROPLASTIC"/>
    <property type="match status" value="1"/>
</dbReference>
<dbReference type="InterPro" id="IPR002028">
    <property type="entry name" value="Trp_synthase_suA"/>
</dbReference>
<evidence type="ECO:0000256" key="1">
    <source>
        <dbReference type="ARBA" id="ARBA00004733"/>
    </source>
</evidence>
<evidence type="ECO:0000256" key="7">
    <source>
        <dbReference type="ARBA" id="ARBA00049047"/>
    </source>
</evidence>
<evidence type="ECO:0000256" key="2">
    <source>
        <dbReference type="ARBA" id="ARBA00011270"/>
    </source>
</evidence>
<evidence type="ECO:0000256" key="5">
    <source>
        <dbReference type="ARBA" id="ARBA00023141"/>
    </source>
</evidence>
<evidence type="ECO:0000313" key="11">
    <source>
        <dbReference type="Proteomes" id="UP000672027"/>
    </source>
</evidence>
<keyword evidence="11" id="KW-1185">Reference proteome</keyword>
<comment type="subunit">
    <text evidence="2 8">Tetramer of two alpha and two beta chains.</text>
</comment>
<dbReference type="SUPFAM" id="SSF51366">
    <property type="entry name" value="Ribulose-phoshate binding barrel"/>
    <property type="match status" value="1"/>
</dbReference>
<keyword evidence="6 8" id="KW-0456">Lyase</keyword>
<dbReference type="Gene3D" id="3.20.20.70">
    <property type="entry name" value="Aldolase class I"/>
    <property type="match status" value="1"/>
</dbReference>
<comment type="catalytic activity">
    <reaction evidence="7 8">
        <text>(1S,2R)-1-C-(indol-3-yl)glycerol 3-phosphate + L-serine = D-glyceraldehyde 3-phosphate + L-tryptophan + H2O</text>
        <dbReference type="Rhea" id="RHEA:10532"/>
        <dbReference type="ChEBI" id="CHEBI:15377"/>
        <dbReference type="ChEBI" id="CHEBI:33384"/>
        <dbReference type="ChEBI" id="CHEBI:57912"/>
        <dbReference type="ChEBI" id="CHEBI:58866"/>
        <dbReference type="ChEBI" id="CHEBI:59776"/>
        <dbReference type="EC" id="4.2.1.20"/>
    </reaction>
</comment>
<dbReference type="EMBL" id="CP072800">
    <property type="protein sequence ID" value="QTR51668.1"/>
    <property type="molecule type" value="Genomic_DNA"/>
</dbReference>
<dbReference type="Proteomes" id="UP000672027">
    <property type="component" value="Chromosome"/>
</dbReference>
<dbReference type="HAMAP" id="MF_00131">
    <property type="entry name" value="Trp_synth_alpha"/>
    <property type="match status" value="1"/>
</dbReference>
<dbReference type="GO" id="GO:0004834">
    <property type="term" value="F:tryptophan synthase activity"/>
    <property type="evidence" value="ECO:0007669"/>
    <property type="project" value="UniProtKB-EC"/>
</dbReference>
<keyword evidence="3 8" id="KW-0028">Amino-acid biosynthesis</keyword>
<accession>A0ABX7X8V6</accession>
<dbReference type="InterPro" id="IPR013785">
    <property type="entry name" value="Aldolase_TIM"/>
</dbReference>
<comment type="similarity">
    <text evidence="8 9">Belongs to the TrpA family.</text>
</comment>
<feature type="active site" description="Proton acceptor" evidence="8">
    <location>
        <position position="49"/>
    </location>
</feature>
<evidence type="ECO:0000256" key="8">
    <source>
        <dbReference type="HAMAP-Rule" id="MF_00131"/>
    </source>
</evidence>